<sequence>MNHCGLWDTGSPACAGDDTSQDANSMIFPENRFALFRIML</sequence>
<reference evidence="1 2" key="1">
    <citation type="submission" date="2018-03" db="EMBL/GenBank/DDBJ databases">
        <authorList>
            <person name="Gully D."/>
        </authorList>
    </citation>
    <scope>NUCLEOTIDE SEQUENCE [LARGE SCALE GENOMIC DNA]</scope>
    <source>
        <strain evidence="1">ORS3257</strain>
    </source>
</reference>
<evidence type="ECO:0000313" key="1">
    <source>
        <dbReference type="EMBL" id="SPP99401.1"/>
    </source>
</evidence>
<protein>
    <submittedName>
        <fullName evidence="1">Uncharacterized protein</fullName>
    </submittedName>
</protein>
<dbReference type="AlphaFoldDB" id="A0A2U3QDA4"/>
<proteinExistence type="predicted"/>
<evidence type="ECO:0000313" key="2">
    <source>
        <dbReference type="Proteomes" id="UP000246085"/>
    </source>
</evidence>
<name>A0A2U3QDA4_9BRAD</name>
<dbReference type="Proteomes" id="UP000246085">
    <property type="component" value="Chromosome BRAD3257"/>
</dbReference>
<accession>A0A2U3QDA4</accession>
<dbReference type="EMBL" id="LS398110">
    <property type="protein sequence ID" value="SPP99401.1"/>
    <property type="molecule type" value="Genomic_DNA"/>
</dbReference>
<organism evidence="1 2">
    <name type="scientific">Bradyrhizobium vignae</name>
    <dbReference type="NCBI Taxonomy" id="1549949"/>
    <lineage>
        <taxon>Bacteria</taxon>
        <taxon>Pseudomonadati</taxon>
        <taxon>Pseudomonadota</taxon>
        <taxon>Alphaproteobacteria</taxon>
        <taxon>Hyphomicrobiales</taxon>
        <taxon>Nitrobacteraceae</taxon>
        <taxon>Bradyrhizobium</taxon>
    </lineage>
</organism>
<dbReference type="KEGG" id="bvz:BRAD3257_8822"/>
<gene>
    <name evidence="1" type="ORF">BRAD3257_8822</name>
</gene>